<evidence type="ECO:0000256" key="3">
    <source>
        <dbReference type="ARBA" id="ARBA00022448"/>
    </source>
</evidence>
<dbReference type="PANTHER" id="PTHR21094">
    <property type="entry name" value="GOS-28 SNARE- RELATED"/>
    <property type="match status" value="1"/>
</dbReference>
<dbReference type="InterPro" id="IPR023601">
    <property type="entry name" value="Golgi_SNAP_su1"/>
</dbReference>
<dbReference type="AlphaFoldDB" id="A0A8D7FKH1"/>
<keyword evidence="4" id="KW-0812">Transmembrane</keyword>
<evidence type="ECO:0000256" key="8">
    <source>
        <dbReference type="ARBA" id="ARBA00023136"/>
    </source>
</evidence>
<dbReference type="GO" id="GO:0000139">
    <property type="term" value="C:Golgi membrane"/>
    <property type="evidence" value="ECO:0007669"/>
    <property type="project" value="UniProtKB-SubCell"/>
</dbReference>
<evidence type="ECO:0000256" key="4">
    <source>
        <dbReference type="ARBA" id="ARBA00022692"/>
    </source>
</evidence>
<gene>
    <name evidence="9" type="ORF">GSMUA_293850.1</name>
</gene>
<comment type="subcellular location">
    <subcellularLocation>
        <location evidence="1">Golgi apparatus membrane</location>
        <topology evidence="1">Single-pass type IV membrane protein</topology>
    </subcellularLocation>
</comment>
<dbReference type="GO" id="GO:0006888">
    <property type="term" value="P:endoplasmic reticulum to Golgi vesicle-mediated transport"/>
    <property type="evidence" value="ECO:0007669"/>
    <property type="project" value="InterPro"/>
</dbReference>
<keyword evidence="3" id="KW-0813">Transport</keyword>
<comment type="similarity">
    <text evidence="2">Belongs to the GOSR1 family.</text>
</comment>
<evidence type="ECO:0000313" key="9">
    <source>
        <dbReference type="EMBL" id="CAG1859090.1"/>
    </source>
</evidence>
<dbReference type="PANTHER" id="PTHR21094:SF2">
    <property type="entry name" value="GOLGI SNAP RECEPTOR COMPLEX MEMBER 1"/>
    <property type="match status" value="1"/>
</dbReference>
<evidence type="ECO:0000256" key="1">
    <source>
        <dbReference type="ARBA" id="ARBA00004409"/>
    </source>
</evidence>
<dbReference type="GO" id="GO:0005801">
    <property type="term" value="C:cis-Golgi network"/>
    <property type="evidence" value="ECO:0007669"/>
    <property type="project" value="InterPro"/>
</dbReference>
<reference evidence="9" key="1">
    <citation type="submission" date="2021-03" db="EMBL/GenBank/DDBJ databases">
        <authorList>
            <consortium name="Genoscope - CEA"/>
            <person name="William W."/>
        </authorList>
    </citation>
    <scope>NUCLEOTIDE SEQUENCE</scope>
    <source>
        <strain evidence="9">Doubled-haploid Pahang</strain>
    </source>
</reference>
<keyword evidence="6" id="KW-1133">Transmembrane helix</keyword>
<dbReference type="GO" id="GO:0015031">
    <property type="term" value="P:protein transport"/>
    <property type="evidence" value="ECO:0007669"/>
    <property type="project" value="UniProtKB-KW"/>
</dbReference>
<evidence type="ECO:0000256" key="6">
    <source>
        <dbReference type="ARBA" id="ARBA00022989"/>
    </source>
</evidence>
<keyword evidence="8" id="KW-0472">Membrane</keyword>
<evidence type="ECO:0000256" key="5">
    <source>
        <dbReference type="ARBA" id="ARBA00022927"/>
    </source>
</evidence>
<accession>A0A8D7FKH1</accession>
<evidence type="ECO:0000256" key="7">
    <source>
        <dbReference type="ARBA" id="ARBA00023034"/>
    </source>
</evidence>
<evidence type="ECO:0000256" key="2">
    <source>
        <dbReference type="ARBA" id="ARBA00008473"/>
    </source>
</evidence>
<protein>
    <submittedName>
        <fullName evidence="9">(wild Malaysian banana) hypothetical protein</fullName>
    </submittedName>
</protein>
<name>A0A8D7FKH1_MUSAM</name>
<sequence length="95" mass="10476">MGDSTLGLQESGWEQLRMEARKIESDPDVELSSVAKLASRFTNSSSGYGDTESTIIGSSRSWKSMEMEIQSLLEKLLDVNYAMSRCAASADLRPH</sequence>
<organism evidence="9">
    <name type="scientific">Musa acuminata subsp. malaccensis</name>
    <name type="common">Wild banana</name>
    <name type="synonym">Musa malaccensis</name>
    <dbReference type="NCBI Taxonomy" id="214687"/>
    <lineage>
        <taxon>Eukaryota</taxon>
        <taxon>Viridiplantae</taxon>
        <taxon>Streptophyta</taxon>
        <taxon>Embryophyta</taxon>
        <taxon>Tracheophyta</taxon>
        <taxon>Spermatophyta</taxon>
        <taxon>Magnoliopsida</taxon>
        <taxon>Liliopsida</taxon>
        <taxon>Zingiberales</taxon>
        <taxon>Musaceae</taxon>
        <taxon>Musa</taxon>
    </lineage>
</organism>
<proteinExistence type="inferred from homology"/>
<keyword evidence="5" id="KW-0653">Protein transport</keyword>
<keyword evidence="7" id="KW-0333">Golgi apparatus</keyword>
<dbReference type="EMBL" id="HG996466">
    <property type="protein sequence ID" value="CAG1859090.1"/>
    <property type="molecule type" value="Genomic_DNA"/>
</dbReference>